<evidence type="ECO:0000313" key="8">
    <source>
        <dbReference type="EMBL" id="GGI01356.1"/>
    </source>
</evidence>
<comment type="subcellular location">
    <subcellularLocation>
        <location evidence="1">Membrane</location>
        <topology evidence="1">Multi-pass membrane protein</topology>
    </subcellularLocation>
</comment>
<proteinExistence type="inferred from homology"/>
<evidence type="ECO:0000256" key="7">
    <source>
        <dbReference type="SAM" id="Phobius"/>
    </source>
</evidence>
<feature type="transmembrane region" description="Helical" evidence="7">
    <location>
        <begin position="181"/>
        <end position="202"/>
    </location>
</feature>
<name>A0ABQ2B0J6_9MICC</name>
<feature type="transmembrane region" description="Helical" evidence="7">
    <location>
        <begin position="77"/>
        <end position="104"/>
    </location>
</feature>
<dbReference type="EMBL" id="BMFW01000033">
    <property type="protein sequence ID" value="GGI01356.1"/>
    <property type="molecule type" value="Genomic_DNA"/>
</dbReference>
<organism evidence="8 9">
    <name type="scientific">Arthrobacter liuii</name>
    <dbReference type="NCBI Taxonomy" id="1476996"/>
    <lineage>
        <taxon>Bacteria</taxon>
        <taxon>Bacillati</taxon>
        <taxon>Actinomycetota</taxon>
        <taxon>Actinomycetes</taxon>
        <taxon>Micrococcales</taxon>
        <taxon>Micrococcaceae</taxon>
        <taxon>Arthrobacter</taxon>
    </lineage>
</organism>
<dbReference type="SUPFAM" id="SSF81338">
    <property type="entry name" value="Aquaporin-like"/>
    <property type="match status" value="1"/>
</dbReference>
<dbReference type="InterPro" id="IPR023271">
    <property type="entry name" value="Aquaporin-like"/>
</dbReference>
<dbReference type="PRINTS" id="PR00783">
    <property type="entry name" value="MINTRINSICP"/>
</dbReference>
<evidence type="ECO:0000256" key="2">
    <source>
        <dbReference type="ARBA" id="ARBA00022448"/>
    </source>
</evidence>
<evidence type="ECO:0000256" key="6">
    <source>
        <dbReference type="RuleBase" id="RU000477"/>
    </source>
</evidence>
<keyword evidence="5 7" id="KW-0472">Membrane</keyword>
<dbReference type="InterPro" id="IPR000425">
    <property type="entry name" value="MIP"/>
</dbReference>
<evidence type="ECO:0000256" key="1">
    <source>
        <dbReference type="ARBA" id="ARBA00004141"/>
    </source>
</evidence>
<evidence type="ECO:0000256" key="5">
    <source>
        <dbReference type="ARBA" id="ARBA00023136"/>
    </source>
</evidence>
<accession>A0ABQ2B0J6</accession>
<keyword evidence="4 7" id="KW-1133">Transmembrane helix</keyword>
<gene>
    <name evidence="8" type="ORF">GCM10007170_40610</name>
</gene>
<dbReference type="PANTHER" id="PTHR45724">
    <property type="entry name" value="AQUAPORIN NIP2-1"/>
    <property type="match status" value="1"/>
</dbReference>
<keyword evidence="9" id="KW-1185">Reference proteome</keyword>
<keyword evidence="2 6" id="KW-0813">Transport</keyword>
<sequence length="265" mass="26634">MSTNAPDAPAARTHPGLSVQDHRLIRAFNKPGNASRRVSGEVLGTYLLVAAAAGADMVNTATRGGLGHTALVMAPGLMIIAVVLFLGPVSGAHLNPVVTLAFALRRDFPWRRVPGYVLAQATGAALASATLVSVFGHQGRDGMTAPGAPFSDLQAFTVEVLLTAGLVSTVLGVASGAQNVGALSAFGVAAYIVTAGLWGGPVSGASMNPARTSGPDLLAGDFSQFCIYTAAPVTGGLLAVAIARMLRGKGGNYAAEKAAQGSMPG</sequence>
<feature type="transmembrane region" description="Helical" evidence="7">
    <location>
        <begin position="155"/>
        <end position="174"/>
    </location>
</feature>
<dbReference type="Gene3D" id="1.20.1080.10">
    <property type="entry name" value="Glycerol uptake facilitator protein"/>
    <property type="match status" value="1"/>
</dbReference>
<reference evidence="9" key="1">
    <citation type="journal article" date="2019" name="Int. J. Syst. Evol. Microbiol.">
        <title>The Global Catalogue of Microorganisms (GCM) 10K type strain sequencing project: providing services to taxonomists for standard genome sequencing and annotation.</title>
        <authorList>
            <consortium name="The Broad Institute Genomics Platform"/>
            <consortium name="The Broad Institute Genome Sequencing Center for Infectious Disease"/>
            <person name="Wu L."/>
            <person name="Ma J."/>
        </authorList>
    </citation>
    <scope>NUCLEOTIDE SEQUENCE [LARGE SCALE GENOMIC DNA]</scope>
    <source>
        <strain evidence="9">CGMCC 1.12778</strain>
    </source>
</reference>
<dbReference type="Proteomes" id="UP000643279">
    <property type="component" value="Unassembled WGS sequence"/>
</dbReference>
<comment type="caution">
    <text evidence="8">The sequence shown here is derived from an EMBL/GenBank/DDBJ whole genome shotgun (WGS) entry which is preliminary data.</text>
</comment>
<comment type="similarity">
    <text evidence="6">Belongs to the MIP/aquaporin (TC 1.A.8) family.</text>
</comment>
<evidence type="ECO:0000256" key="3">
    <source>
        <dbReference type="ARBA" id="ARBA00022692"/>
    </source>
</evidence>
<evidence type="ECO:0000256" key="4">
    <source>
        <dbReference type="ARBA" id="ARBA00022989"/>
    </source>
</evidence>
<protein>
    <submittedName>
        <fullName evidence="8">Major intrinsic protein</fullName>
    </submittedName>
</protein>
<dbReference type="PANTHER" id="PTHR45724:SF13">
    <property type="entry name" value="AQUAPORIN NIP1-1-RELATED"/>
    <property type="match status" value="1"/>
</dbReference>
<evidence type="ECO:0000313" key="9">
    <source>
        <dbReference type="Proteomes" id="UP000643279"/>
    </source>
</evidence>
<dbReference type="Pfam" id="PF00230">
    <property type="entry name" value="MIP"/>
    <property type="match status" value="1"/>
</dbReference>
<keyword evidence="3 6" id="KW-0812">Transmembrane</keyword>
<feature type="transmembrane region" description="Helical" evidence="7">
    <location>
        <begin position="222"/>
        <end position="243"/>
    </location>
</feature>
<dbReference type="RefSeq" id="WP_188573333.1">
    <property type="nucleotide sequence ID" value="NZ_BMFW01000033.1"/>
</dbReference>
<dbReference type="InterPro" id="IPR034294">
    <property type="entry name" value="Aquaporin_transptr"/>
</dbReference>
<feature type="transmembrane region" description="Helical" evidence="7">
    <location>
        <begin position="116"/>
        <end position="135"/>
    </location>
</feature>